<proteinExistence type="inferred from homology"/>
<dbReference type="FunCoup" id="A0A0P9C809">
    <property type="interactions" value="17"/>
</dbReference>
<dbReference type="GO" id="GO:0005737">
    <property type="term" value="C:cytoplasm"/>
    <property type="evidence" value="ECO:0007669"/>
    <property type="project" value="UniProtKB-SubCell"/>
</dbReference>
<protein>
    <submittedName>
        <fullName evidence="9">Uncharacterized protein, isoform C</fullName>
    </submittedName>
</protein>
<dbReference type="Pfam" id="PF22975">
    <property type="entry name" value="EPS8_2nd"/>
    <property type="match status" value="1"/>
</dbReference>
<feature type="region of interest" description="Disordered" evidence="7">
    <location>
        <begin position="554"/>
        <end position="582"/>
    </location>
</feature>
<dbReference type="InterPro" id="IPR041418">
    <property type="entry name" value="SAM_3"/>
</dbReference>
<keyword evidence="5" id="KW-0597">Phosphoprotein</keyword>
<keyword evidence="10" id="KW-1185">Reference proteome</keyword>
<dbReference type="InterPro" id="IPR013761">
    <property type="entry name" value="SAM/pointed_sf"/>
</dbReference>
<feature type="compositionally biased region" description="Pro residues" evidence="7">
    <location>
        <begin position="560"/>
        <end position="577"/>
    </location>
</feature>
<name>A0A0P9C809_DROAN</name>
<organism evidence="9 10">
    <name type="scientific">Drosophila ananassae</name>
    <name type="common">Fruit fly</name>
    <dbReference type="NCBI Taxonomy" id="7217"/>
    <lineage>
        <taxon>Eukaryota</taxon>
        <taxon>Metazoa</taxon>
        <taxon>Ecdysozoa</taxon>
        <taxon>Arthropoda</taxon>
        <taxon>Hexapoda</taxon>
        <taxon>Insecta</taxon>
        <taxon>Pterygota</taxon>
        <taxon>Neoptera</taxon>
        <taxon>Endopterygota</taxon>
        <taxon>Diptera</taxon>
        <taxon>Brachycera</taxon>
        <taxon>Muscomorpha</taxon>
        <taxon>Ephydroidea</taxon>
        <taxon>Drosophilidae</taxon>
        <taxon>Drosophila</taxon>
        <taxon>Sophophora</taxon>
    </lineage>
</organism>
<dbReference type="GO" id="GO:0007266">
    <property type="term" value="P:Rho protein signal transduction"/>
    <property type="evidence" value="ECO:0007669"/>
    <property type="project" value="TreeGrafter"/>
</dbReference>
<evidence type="ECO:0000313" key="9">
    <source>
        <dbReference type="EMBL" id="KPU79650.1"/>
    </source>
</evidence>
<comment type="subcellular location">
    <subcellularLocation>
        <location evidence="1">Cytoplasm</location>
    </subcellularLocation>
</comment>
<dbReference type="EMBL" id="CH902617">
    <property type="protein sequence ID" value="KPU79650.1"/>
    <property type="molecule type" value="Genomic_DNA"/>
</dbReference>
<dbReference type="Gene3D" id="2.30.30.40">
    <property type="entry name" value="SH3 Domains"/>
    <property type="match status" value="1"/>
</dbReference>
<evidence type="ECO:0000256" key="3">
    <source>
        <dbReference type="ARBA" id="ARBA00022443"/>
    </source>
</evidence>
<comment type="similarity">
    <text evidence="2">Belongs to the EPS8 family.</text>
</comment>
<dbReference type="Gene3D" id="1.10.150.50">
    <property type="entry name" value="Transcription Factor, Ets-1"/>
    <property type="match status" value="1"/>
</dbReference>
<dbReference type="InterPro" id="IPR036028">
    <property type="entry name" value="SH3-like_dom_sf"/>
</dbReference>
<dbReference type="STRING" id="7217.A0A0P9C809"/>
<dbReference type="PANTHER" id="PTHR12287">
    <property type="entry name" value="EPIDERMAL GROWTH FACTOR RECEPTOR KINASE SUBSTRATE EPS8-RELATED PROTEIN"/>
    <property type="match status" value="1"/>
</dbReference>
<accession>A0A0P9C809</accession>
<evidence type="ECO:0000313" key="10">
    <source>
        <dbReference type="Proteomes" id="UP000007801"/>
    </source>
</evidence>
<dbReference type="FunFam" id="1.10.150.50:FF:000088">
    <property type="entry name" value="Uncharacterized protein, isoform A"/>
    <property type="match status" value="1"/>
</dbReference>
<evidence type="ECO:0000256" key="4">
    <source>
        <dbReference type="ARBA" id="ARBA00022490"/>
    </source>
</evidence>
<dbReference type="Pfam" id="PF00018">
    <property type="entry name" value="SH3_1"/>
    <property type="match status" value="1"/>
</dbReference>
<dbReference type="OrthoDB" id="4680325at2759"/>
<dbReference type="Pfam" id="PF08416">
    <property type="entry name" value="PTB"/>
    <property type="match status" value="1"/>
</dbReference>
<dbReference type="FunFam" id="2.30.29.30:FF:000289">
    <property type="entry name" value="Epidermal growth factor receptor kinase substrate 8"/>
    <property type="match status" value="1"/>
</dbReference>
<dbReference type="GO" id="GO:0005886">
    <property type="term" value="C:plasma membrane"/>
    <property type="evidence" value="ECO:0007669"/>
    <property type="project" value="TreeGrafter"/>
</dbReference>
<dbReference type="InterPro" id="IPR001452">
    <property type="entry name" value="SH3_domain"/>
</dbReference>
<dbReference type="GO" id="GO:0035023">
    <property type="term" value="P:regulation of Rho protein signal transduction"/>
    <property type="evidence" value="ECO:0007669"/>
    <property type="project" value="TreeGrafter"/>
</dbReference>
<dbReference type="Proteomes" id="UP000007801">
    <property type="component" value="Unassembled WGS sequence"/>
</dbReference>
<evidence type="ECO:0000256" key="2">
    <source>
        <dbReference type="ARBA" id="ARBA00006197"/>
    </source>
</evidence>
<dbReference type="PANTHER" id="PTHR12287:SF23">
    <property type="entry name" value="AROUSER, ISOFORM A-RELATED"/>
    <property type="match status" value="1"/>
</dbReference>
<evidence type="ECO:0000256" key="1">
    <source>
        <dbReference type="ARBA" id="ARBA00004496"/>
    </source>
</evidence>
<dbReference type="InterPro" id="IPR013625">
    <property type="entry name" value="PTB"/>
</dbReference>
<dbReference type="SMART" id="SM00326">
    <property type="entry name" value="SH3"/>
    <property type="match status" value="1"/>
</dbReference>
<keyword evidence="4" id="KW-0963">Cytoplasm</keyword>
<evidence type="ECO:0000256" key="7">
    <source>
        <dbReference type="SAM" id="MobiDB-lite"/>
    </source>
</evidence>
<evidence type="ECO:0000256" key="5">
    <source>
        <dbReference type="ARBA" id="ARBA00022553"/>
    </source>
</evidence>
<keyword evidence="3 6" id="KW-0728">SH3 domain</keyword>
<dbReference type="InterPro" id="IPR039801">
    <property type="entry name" value="EPS8-like"/>
</dbReference>
<feature type="domain" description="SH3" evidence="8">
    <location>
        <begin position="433"/>
        <end position="494"/>
    </location>
</feature>
<dbReference type="GO" id="GO:0003779">
    <property type="term" value="F:actin binding"/>
    <property type="evidence" value="ECO:0007669"/>
    <property type="project" value="TreeGrafter"/>
</dbReference>
<dbReference type="Pfam" id="PF18016">
    <property type="entry name" value="SAM_3"/>
    <property type="match status" value="1"/>
</dbReference>
<dbReference type="GeneID" id="6499864"/>
<reference evidence="9 10" key="1">
    <citation type="journal article" date="2007" name="Nature">
        <title>Evolution of genes and genomes on the Drosophila phylogeny.</title>
        <authorList>
            <consortium name="Drosophila 12 Genomes Consortium"/>
            <person name="Clark A.G."/>
            <person name="Eisen M.B."/>
            <person name="Smith D.R."/>
            <person name="Bergman C.M."/>
            <person name="Oliver B."/>
            <person name="Markow T.A."/>
            <person name="Kaufman T.C."/>
            <person name="Kellis M."/>
            <person name="Gelbart W."/>
            <person name="Iyer V.N."/>
            <person name="Pollard D.A."/>
            <person name="Sackton T.B."/>
            <person name="Larracuente A.M."/>
            <person name="Singh N.D."/>
            <person name="Abad J.P."/>
            <person name="Abt D.N."/>
            <person name="Adryan B."/>
            <person name="Aguade M."/>
            <person name="Akashi H."/>
            <person name="Anderson W.W."/>
            <person name="Aquadro C.F."/>
            <person name="Ardell D.H."/>
            <person name="Arguello R."/>
            <person name="Artieri C.G."/>
            <person name="Barbash D.A."/>
            <person name="Barker D."/>
            <person name="Barsanti P."/>
            <person name="Batterham P."/>
            <person name="Batzoglou S."/>
            <person name="Begun D."/>
            <person name="Bhutkar A."/>
            <person name="Blanco E."/>
            <person name="Bosak S.A."/>
            <person name="Bradley R.K."/>
            <person name="Brand A.D."/>
            <person name="Brent M.R."/>
            <person name="Brooks A.N."/>
            <person name="Brown R.H."/>
            <person name="Butlin R.K."/>
            <person name="Caggese C."/>
            <person name="Calvi B.R."/>
            <person name="Bernardo de Carvalho A."/>
            <person name="Caspi A."/>
            <person name="Castrezana S."/>
            <person name="Celniker S.E."/>
            <person name="Chang J.L."/>
            <person name="Chapple C."/>
            <person name="Chatterji S."/>
            <person name="Chinwalla A."/>
            <person name="Civetta A."/>
            <person name="Clifton S.W."/>
            <person name="Comeron J.M."/>
            <person name="Costello J.C."/>
            <person name="Coyne J.A."/>
            <person name="Daub J."/>
            <person name="David R.G."/>
            <person name="Delcher A.L."/>
            <person name="Delehaunty K."/>
            <person name="Do C.B."/>
            <person name="Ebling H."/>
            <person name="Edwards K."/>
            <person name="Eickbush T."/>
            <person name="Evans J.D."/>
            <person name="Filipski A."/>
            <person name="Findeiss S."/>
            <person name="Freyhult E."/>
            <person name="Fulton L."/>
            <person name="Fulton R."/>
            <person name="Garcia A.C."/>
            <person name="Gardiner A."/>
            <person name="Garfield D.A."/>
            <person name="Garvin B.E."/>
            <person name="Gibson G."/>
            <person name="Gilbert D."/>
            <person name="Gnerre S."/>
            <person name="Godfrey J."/>
            <person name="Good R."/>
            <person name="Gotea V."/>
            <person name="Gravely B."/>
            <person name="Greenberg A.J."/>
            <person name="Griffiths-Jones S."/>
            <person name="Gross S."/>
            <person name="Guigo R."/>
            <person name="Gustafson E.A."/>
            <person name="Haerty W."/>
            <person name="Hahn M.W."/>
            <person name="Halligan D.L."/>
            <person name="Halpern A.L."/>
            <person name="Halter G.M."/>
            <person name="Han M.V."/>
            <person name="Heger A."/>
            <person name="Hillier L."/>
            <person name="Hinrichs A.S."/>
            <person name="Holmes I."/>
            <person name="Hoskins R.A."/>
            <person name="Hubisz M.J."/>
            <person name="Hultmark D."/>
            <person name="Huntley M.A."/>
            <person name="Jaffe D.B."/>
            <person name="Jagadeeshan S."/>
            <person name="Jeck W.R."/>
            <person name="Johnson J."/>
            <person name="Jones C.D."/>
            <person name="Jordan W.C."/>
            <person name="Karpen G.H."/>
            <person name="Kataoka E."/>
            <person name="Keightley P.D."/>
            <person name="Kheradpour P."/>
            <person name="Kirkness E.F."/>
            <person name="Koerich L.B."/>
            <person name="Kristiansen K."/>
            <person name="Kudrna D."/>
            <person name="Kulathinal R.J."/>
            <person name="Kumar S."/>
            <person name="Kwok R."/>
            <person name="Lander E."/>
            <person name="Langley C.H."/>
            <person name="Lapoint R."/>
            <person name="Lazzaro B.P."/>
            <person name="Lee S.J."/>
            <person name="Levesque L."/>
            <person name="Li R."/>
            <person name="Lin C.F."/>
            <person name="Lin M.F."/>
            <person name="Lindblad-Toh K."/>
            <person name="Llopart A."/>
            <person name="Long M."/>
            <person name="Low L."/>
            <person name="Lozovsky E."/>
            <person name="Lu J."/>
            <person name="Luo M."/>
            <person name="Machado C.A."/>
            <person name="Makalowski W."/>
            <person name="Marzo M."/>
            <person name="Matsuda M."/>
            <person name="Matzkin L."/>
            <person name="McAllister B."/>
            <person name="McBride C.S."/>
            <person name="McKernan B."/>
            <person name="McKernan K."/>
            <person name="Mendez-Lago M."/>
            <person name="Minx P."/>
            <person name="Mollenhauer M.U."/>
            <person name="Montooth K."/>
            <person name="Mount S.M."/>
            <person name="Mu X."/>
            <person name="Myers E."/>
            <person name="Negre B."/>
            <person name="Newfeld S."/>
            <person name="Nielsen R."/>
            <person name="Noor M.A."/>
            <person name="O'Grady P."/>
            <person name="Pachter L."/>
            <person name="Papaceit M."/>
            <person name="Parisi M.J."/>
            <person name="Parisi M."/>
            <person name="Parts L."/>
            <person name="Pedersen J.S."/>
            <person name="Pesole G."/>
            <person name="Phillippy A.M."/>
            <person name="Ponting C.P."/>
            <person name="Pop M."/>
            <person name="Porcelli D."/>
            <person name="Powell J.R."/>
            <person name="Prohaska S."/>
            <person name="Pruitt K."/>
            <person name="Puig M."/>
            <person name="Quesneville H."/>
            <person name="Ram K.R."/>
            <person name="Rand D."/>
            <person name="Rasmussen M.D."/>
            <person name="Reed L.K."/>
            <person name="Reenan R."/>
            <person name="Reily A."/>
            <person name="Remington K.A."/>
            <person name="Rieger T.T."/>
            <person name="Ritchie M.G."/>
            <person name="Robin C."/>
            <person name="Rogers Y.H."/>
            <person name="Rohde C."/>
            <person name="Rozas J."/>
            <person name="Rubenfield M.J."/>
            <person name="Ruiz A."/>
            <person name="Russo S."/>
            <person name="Salzberg S.L."/>
            <person name="Sanchez-Gracia A."/>
            <person name="Saranga D.J."/>
            <person name="Sato H."/>
            <person name="Schaeffer S.W."/>
            <person name="Schatz M.C."/>
            <person name="Schlenke T."/>
            <person name="Schwartz R."/>
            <person name="Segarra C."/>
            <person name="Singh R.S."/>
            <person name="Sirot L."/>
            <person name="Sirota M."/>
            <person name="Sisneros N.B."/>
            <person name="Smith C.D."/>
            <person name="Smith T.F."/>
            <person name="Spieth J."/>
            <person name="Stage D.E."/>
            <person name="Stark A."/>
            <person name="Stephan W."/>
            <person name="Strausberg R.L."/>
            <person name="Strempel S."/>
            <person name="Sturgill D."/>
            <person name="Sutton G."/>
            <person name="Sutton G.G."/>
            <person name="Tao W."/>
            <person name="Teichmann S."/>
            <person name="Tobari Y.N."/>
            <person name="Tomimura Y."/>
            <person name="Tsolas J.M."/>
            <person name="Valente V.L."/>
            <person name="Venter E."/>
            <person name="Venter J.C."/>
            <person name="Vicario S."/>
            <person name="Vieira F.G."/>
            <person name="Vilella A.J."/>
            <person name="Villasante A."/>
            <person name="Walenz B."/>
            <person name="Wang J."/>
            <person name="Wasserman M."/>
            <person name="Watts T."/>
            <person name="Wilson D."/>
            <person name="Wilson R.K."/>
            <person name="Wing R.A."/>
            <person name="Wolfner M.F."/>
            <person name="Wong A."/>
            <person name="Wong G.K."/>
            <person name="Wu C.I."/>
            <person name="Wu G."/>
            <person name="Yamamoto D."/>
            <person name="Yang H.P."/>
            <person name="Yang S.P."/>
            <person name="Yorke J.A."/>
            <person name="Yoshida K."/>
            <person name="Zdobnov E."/>
            <person name="Zhang P."/>
            <person name="Zhang Y."/>
            <person name="Zimin A.V."/>
            <person name="Baldwin J."/>
            <person name="Abdouelleil A."/>
            <person name="Abdulkadir J."/>
            <person name="Abebe A."/>
            <person name="Abera B."/>
            <person name="Abreu J."/>
            <person name="Acer S.C."/>
            <person name="Aftuck L."/>
            <person name="Alexander A."/>
            <person name="An P."/>
            <person name="Anderson E."/>
            <person name="Anderson S."/>
            <person name="Arachi H."/>
            <person name="Azer M."/>
            <person name="Bachantsang P."/>
            <person name="Barry A."/>
            <person name="Bayul T."/>
            <person name="Berlin A."/>
            <person name="Bessette D."/>
            <person name="Bloom T."/>
            <person name="Blye J."/>
            <person name="Boguslavskiy L."/>
            <person name="Bonnet C."/>
            <person name="Boukhgalter B."/>
            <person name="Bourzgui I."/>
            <person name="Brown A."/>
            <person name="Cahill P."/>
            <person name="Channer S."/>
            <person name="Cheshatsang Y."/>
            <person name="Chuda L."/>
            <person name="Citroen M."/>
            <person name="Collymore A."/>
            <person name="Cooke P."/>
            <person name="Costello M."/>
            <person name="D'Aco K."/>
            <person name="Daza R."/>
            <person name="De Haan G."/>
            <person name="DeGray S."/>
            <person name="DeMaso C."/>
            <person name="Dhargay N."/>
            <person name="Dooley K."/>
            <person name="Dooley E."/>
            <person name="Doricent M."/>
            <person name="Dorje P."/>
            <person name="Dorjee K."/>
            <person name="Dupes A."/>
            <person name="Elong R."/>
            <person name="Falk J."/>
            <person name="Farina A."/>
            <person name="Faro S."/>
            <person name="Ferguson D."/>
            <person name="Fisher S."/>
            <person name="Foley C.D."/>
            <person name="Franke A."/>
            <person name="Friedrich D."/>
            <person name="Gadbois L."/>
            <person name="Gearin G."/>
            <person name="Gearin C.R."/>
            <person name="Giannoukos G."/>
            <person name="Goode T."/>
            <person name="Graham J."/>
            <person name="Grandbois E."/>
            <person name="Grewal S."/>
            <person name="Gyaltsen K."/>
            <person name="Hafez N."/>
            <person name="Hagos B."/>
            <person name="Hall J."/>
            <person name="Henson C."/>
            <person name="Hollinger A."/>
            <person name="Honan T."/>
            <person name="Huard M.D."/>
            <person name="Hughes L."/>
            <person name="Hurhula B."/>
            <person name="Husby M.E."/>
            <person name="Kamat A."/>
            <person name="Kanga B."/>
            <person name="Kashin S."/>
            <person name="Khazanovich D."/>
            <person name="Kisner P."/>
            <person name="Lance K."/>
            <person name="Lara M."/>
            <person name="Lee W."/>
            <person name="Lennon N."/>
            <person name="Letendre F."/>
            <person name="LeVine R."/>
            <person name="Lipovsky A."/>
            <person name="Liu X."/>
            <person name="Liu J."/>
            <person name="Liu S."/>
            <person name="Lokyitsang T."/>
            <person name="Lokyitsang Y."/>
            <person name="Lubonja R."/>
            <person name="Lui A."/>
            <person name="MacDonald P."/>
            <person name="Magnisalis V."/>
            <person name="Maru K."/>
            <person name="Matthews C."/>
            <person name="McCusker W."/>
            <person name="McDonough S."/>
            <person name="Mehta T."/>
            <person name="Meldrim J."/>
            <person name="Meneus L."/>
            <person name="Mihai O."/>
            <person name="Mihalev A."/>
            <person name="Mihova T."/>
            <person name="Mittelman R."/>
            <person name="Mlenga V."/>
            <person name="Montmayeur A."/>
            <person name="Mulrain L."/>
            <person name="Navidi A."/>
            <person name="Naylor J."/>
            <person name="Negash T."/>
            <person name="Nguyen T."/>
            <person name="Nguyen N."/>
            <person name="Nicol R."/>
            <person name="Norbu C."/>
            <person name="Norbu N."/>
            <person name="Novod N."/>
            <person name="O'Neill B."/>
            <person name="Osman S."/>
            <person name="Markiewicz E."/>
            <person name="Oyono O.L."/>
            <person name="Patti C."/>
            <person name="Phunkhang P."/>
            <person name="Pierre F."/>
            <person name="Priest M."/>
            <person name="Raghuraman S."/>
            <person name="Rege F."/>
            <person name="Reyes R."/>
            <person name="Rise C."/>
            <person name="Rogov P."/>
            <person name="Ross K."/>
            <person name="Ryan E."/>
            <person name="Settipalli S."/>
            <person name="Shea T."/>
            <person name="Sherpa N."/>
            <person name="Shi L."/>
            <person name="Shih D."/>
            <person name="Sparrow T."/>
            <person name="Spaulding J."/>
            <person name="Stalker J."/>
            <person name="Stange-Thomann N."/>
            <person name="Stavropoulos S."/>
            <person name="Stone C."/>
            <person name="Strader C."/>
            <person name="Tesfaye S."/>
            <person name="Thomson T."/>
            <person name="Thoulutsang Y."/>
            <person name="Thoulutsang D."/>
            <person name="Topham K."/>
            <person name="Topping I."/>
            <person name="Tsamla T."/>
            <person name="Vassiliev H."/>
            <person name="Vo A."/>
            <person name="Wangchuk T."/>
            <person name="Wangdi T."/>
            <person name="Weiand M."/>
            <person name="Wilkinson J."/>
            <person name="Wilson A."/>
            <person name="Yadav S."/>
            <person name="Young G."/>
            <person name="Yu Q."/>
            <person name="Zembek L."/>
            <person name="Zhong D."/>
            <person name="Zimmer A."/>
            <person name="Zwirko Z."/>
            <person name="Jaffe D.B."/>
            <person name="Alvarez P."/>
            <person name="Brockman W."/>
            <person name="Butler J."/>
            <person name="Chin C."/>
            <person name="Gnerre S."/>
            <person name="Grabherr M."/>
            <person name="Kleber M."/>
            <person name="Mauceli E."/>
            <person name="MacCallum I."/>
        </authorList>
    </citation>
    <scope>NUCLEOTIDE SEQUENCE [LARGE SCALE GENOMIC DNA]</scope>
    <source>
        <strain evidence="10">Tucson 14024-0371.13</strain>
    </source>
</reference>
<dbReference type="Gene3D" id="2.30.29.30">
    <property type="entry name" value="Pleckstrin-homology domain (PH domain)/Phosphotyrosine-binding domain (PTB)"/>
    <property type="match status" value="1"/>
</dbReference>
<evidence type="ECO:0000256" key="6">
    <source>
        <dbReference type="PROSITE-ProRule" id="PRU00192"/>
    </source>
</evidence>
<dbReference type="AlphaFoldDB" id="A0A0P9C809"/>
<gene>
    <name evidence="9" type="primary">Dana\GF17076</name>
    <name evidence="9" type="synonym">dana_GLEANR_18343</name>
    <name evidence="9" type="ORF">GF17076</name>
</gene>
<dbReference type="SUPFAM" id="SSF50044">
    <property type="entry name" value="SH3-domain"/>
    <property type="match status" value="1"/>
</dbReference>
<dbReference type="InterPro" id="IPR035462">
    <property type="entry name" value="Eps8_SH3"/>
</dbReference>
<dbReference type="InParanoid" id="A0A0P9C809"/>
<dbReference type="PROSITE" id="PS50002">
    <property type="entry name" value="SH3"/>
    <property type="match status" value="1"/>
</dbReference>
<sequence>MVKPGNRTLKYFRPIAVINGMPRNGYENGIPAGDLANGHYDEIKPTYALEHLATFKLKNEAEIKQPKEKMKLLVELDKTGGIWPHKMFMSFNGQWLVMLDSEMKEIENFPGSLITEPTAFISEDPKEAYNNILIFSVPGISLGNTEMHIFQVADVSSVHLVEDLRLLSKGTPITVDRNKTPILLPKPDRPQNHQAKDQYGIAAAVAGIAAEKNALDREQTEKDVQVLNHCFEDIERFMARLHYAAEALNELKLRKEQHNPHGEGLLVLRSRPPIESEFHDILAKTKLALIYAVRLQNHFTKSSDPVHNVFISLKTIVSVCNDIYVDAGIPEAVVNPLLRRETIAFLNGTLDSNEKQLWQSLGPNWTVPKDQFKDHKSSYHPIFYDDWSPDWVVDEEVQYLAPALKKTPSPVPVPVPIPASPGGGNRTWLSRLESRNVKIAEVAFNKSATNDKELKVTKGEYLEVIDDSRNWWKARNSYGNIGYVPHTVLTPYNFEPGVNGRDTESIASMALVENGGELNGEANNPMYRNTMAMYTAPVERESQPPLANANMARSYSMPNVPVPPPMPPPSDSQPPTPSGTLKRNMAAAGALAAMRARNDCDADDETYYMQDDVNDELRVMLQQRQRRKDLEILKTPEIFITQNSKPKEVEEWLRGKGFSDTIVKRLHTLSGEEIFALSPHTIESYFGQRESRRLISQIVLQKNFCEYKTIRSSELSAKLARARQKADQSNGDPNEVF</sequence>
<dbReference type="InterPro" id="IPR055093">
    <property type="entry name" value="EPS8_2nd"/>
</dbReference>
<dbReference type="InterPro" id="IPR011993">
    <property type="entry name" value="PH-like_dom_sf"/>
</dbReference>
<dbReference type="InterPro" id="IPR033928">
    <property type="entry name" value="EPS8_PTB"/>
</dbReference>
<dbReference type="CDD" id="cd01210">
    <property type="entry name" value="PTB_EPS8"/>
    <property type="match status" value="1"/>
</dbReference>
<evidence type="ECO:0000259" key="8">
    <source>
        <dbReference type="PROSITE" id="PS50002"/>
    </source>
</evidence>
<dbReference type="SUPFAM" id="SSF50729">
    <property type="entry name" value="PH domain-like"/>
    <property type="match status" value="1"/>
</dbReference>
<dbReference type="CDD" id="cd11764">
    <property type="entry name" value="SH3_Eps8"/>
    <property type="match status" value="1"/>
</dbReference>